<dbReference type="Pfam" id="PF24877">
    <property type="entry name" value="ILV_EDD_C"/>
    <property type="match status" value="1"/>
</dbReference>
<dbReference type="Pfam" id="PF00920">
    <property type="entry name" value="ILVD_EDD_N"/>
    <property type="match status" value="1"/>
</dbReference>
<comment type="cofactor">
    <cofactor evidence="1 15">
        <name>Mg(2+)</name>
        <dbReference type="ChEBI" id="CHEBI:18420"/>
    </cofactor>
</comment>
<evidence type="ECO:0000256" key="6">
    <source>
        <dbReference type="ARBA" id="ARBA00022842"/>
    </source>
</evidence>
<evidence type="ECO:0000313" key="18">
    <source>
        <dbReference type="EMBL" id="KTB48684.1"/>
    </source>
</evidence>
<keyword evidence="10 15" id="KW-0100">Branched-chain amino acid biosynthesis</keyword>
<comment type="catalytic activity">
    <reaction evidence="15">
        <text>(2R,3R)-2,3-dihydroxy-3-methylpentanoate = (S)-3-methyl-2-oxopentanoate + H2O</text>
        <dbReference type="Rhea" id="RHEA:27694"/>
        <dbReference type="ChEBI" id="CHEBI:15377"/>
        <dbReference type="ChEBI" id="CHEBI:35146"/>
        <dbReference type="ChEBI" id="CHEBI:49258"/>
        <dbReference type="EC" id="4.2.1.9"/>
    </reaction>
</comment>
<keyword evidence="8 15" id="KW-0411">Iron-sulfur</keyword>
<organism evidence="18 19">
    <name type="scientific">Dehalogenimonas alkenigignens</name>
    <dbReference type="NCBI Taxonomy" id="1217799"/>
    <lineage>
        <taxon>Bacteria</taxon>
        <taxon>Bacillati</taxon>
        <taxon>Chloroflexota</taxon>
        <taxon>Dehalococcoidia</taxon>
        <taxon>Dehalococcoidales</taxon>
        <taxon>Dehalococcoidaceae</taxon>
        <taxon>Dehalogenimonas</taxon>
    </lineage>
</organism>
<comment type="pathway">
    <text evidence="12 15">Amino-acid biosynthesis; L-valine biosynthesis; L-valine from pyruvate: step 3/4.</text>
</comment>
<dbReference type="GO" id="GO:0004160">
    <property type="term" value="F:dihydroxy-acid dehydratase activity"/>
    <property type="evidence" value="ECO:0007669"/>
    <property type="project" value="UniProtKB-UniRule"/>
</dbReference>
<dbReference type="InterPro" id="IPR004404">
    <property type="entry name" value="DihydroxyA_deHydtase"/>
</dbReference>
<comment type="similarity">
    <text evidence="2 15">Belongs to the IlvD/Edd family.</text>
</comment>
<evidence type="ECO:0000259" key="16">
    <source>
        <dbReference type="Pfam" id="PF00920"/>
    </source>
</evidence>
<reference evidence="18 19" key="1">
    <citation type="submission" date="2015-06" db="EMBL/GenBank/DDBJ databases">
        <title>Genome sequence of the organohalide-respiring Dehalogenimonas alkenigignens type strain (IP3-3T).</title>
        <authorList>
            <person name="Key T.A."/>
            <person name="Richmond D.P."/>
            <person name="Bowman K.S."/>
            <person name="Cho Y.-J."/>
            <person name="Chun J."/>
            <person name="da Costa M.S."/>
            <person name="Rainey F.A."/>
            <person name="Moe W.M."/>
        </authorList>
    </citation>
    <scope>NUCLEOTIDE SEQUENCE [LARGE SCALE GENOMIC DNA]</scope>
    <source>
        <strain evidence="18 19">IP3-3</strain>
    </source>
</reference>
<evidence type="ECO:0000256" key="14">
    <source>
        <dbReference type="ARBA" id="ARBA00029490"/>
    </source>
</evidence>
<evidence type="ECO:0000256" key="3">
    <source>
        <dbReference type="ARBA" id="ARBA00022605"/>
    </source>
</evidence>
<feature type="domain" description="Dihydroxy-acid/6-phosphogluconate dehydratase N-terminal" evidence="16">
    <location>
        <begin position="31"/>
        <end position="349"/>
    </location>
</feature>
<accession>A0A0W0GJE5</accession>
<proteinExistence type="inferred from homology"/>
<feature type="active site" description="Proton acceptor" evidence="15">
    <location>
        <position position="470"/>
    </location>
</feature>
<dbReference type="UniPathway" id="UPA00049">
    <property type="reaction ID" value="UER00061"/>
</dbReference>
<keyword evidence="9 15" id="KW-0456">Lyase</keyword>
<feature type="binding site" evidence="15">
    <location>
        <position position="120"/>
    </location>
    <ligand>
        <name>Mg(2+)</name>
        <dbReference type="ChEBI" id="CHEBI:18420"/>
    </ligand>
</feature>
<dbReference type="NCBIfam" id="TIGR00110">
    <property type="entry name" value="ilvD"/>
    <property type="match status" value="1"/>
</dbReference>
<comment type="cofactor">
    <cofactor evidence="15">
        <name>[2Fe-2S] cluster</name>
        <dbReference type="ChEBI" id="CHEBI:190135"/>
    </cofactor>
    <text evidence="15">Binds 1 [2Fe-2S] cluster per subunit. This cluster acts as a Lewis acid cofactor.</text>
</comment>
<comment type="subunit">
    <text evidence="15">Homodimer.</text>
</comment>
<dbReference type="SUPFAM" id="SSF52016">
    <property type="entry name" value="LeuD/IlvD-like"/>
    <property type="match status" value="1"/>
</dbReference>
<dbReference type="GO" id="GO:0009099">
    <property type="term" value="P:L-valine biosynthetic process"/>
    <property type="evidence" value="ECO:0007669"/>
    <property type="project" value="UniProtKB-UniRule"/>
</dbReference>
<dbReference type="SUPFAM" id="SSF143975">
    <property type="entry name" value="IlvD/EDD N-terminal domain-like"/>
    <property type="match status" value="1"/>
</dbReference>
<dbReference type="OrthoDB" id="9807077at2"/>
<evidence type="ECO:0000256" key="1">
    <source>
        <dbReference type="ARBA" id="ARBA00001946"/>
    </source>
</evidence>
<evidence type="ECO:0000256" key="15">
    <source>
        <dbReference type="HAMAP-Rule" id="MF_00012"/>
    </source>
</evidence>
<dbReference type="HAMAP" id="MF_00012">
    <property type="entry name" value="IlvD"/>
    <property type="match status" value="1"/>
</dbReference>
<evidence type="ECO:0000313" key="19">
    <source>
        <dbReference type="Proteomes" id="UP000053947"/>
    </source>
</evidence>
<dbReference type="PATRIC" id="fig|1217799.6.peg.1579"/>
<keyword evidence="4 15" id="KW-0001">2Fe-2S</keyword>
<comment type="function">
    <text evidence="15">Functions in the biosynthesis of branched-chain amino acids. Catalyzes the dehydration of (2R,3R)-2,3-dihydroxy-3-methylpentanoate (2,3-dihydroxy-3-methylvalerate) into 2-oxo-3-methylpentanoate (2-oxo-3-methylvalerate) and of (2R)-2,3-dihydroxy-3-methylbutanoate (2,3-dihydroxyisovalerate) into 2-oxo-3-methylbutanoate (2-oxoisovalerate), the penultimate precursor to L-isoleucine and L-valine, respectively.</text>
</comment>
<dbReference type="PANTHER" id="PTHR43661:SF3">
    <property type="entry name" value="D-XYLONATE DEHYDRATASE YAGF-RELATED"/>
    <property type="match status" value="1"/>
</dbReference>
<name>A0A0W0GJE5_9CHLR</name>
<dbReference type="InterPro" id="IPR056740">
    <property type="entry name" value="ILV_EDD_C"/>
</dbReference>
<dbReference type="InterPro" id="IPR000581">
    <property type="entry name" value="ILV_EDD_N"/>
</dbReference>
<keyword evidence="5 15" id="KW-0479">Metal-binding</keyword>
<comment type="caution">
    <text evidence="15">Lacks conserved residue(s) required for the propagation of feature annotation.</text>
</comment>
<evidence type="ECO:0000256" key="10">
    <source>
        <dbReference type="ARBA" id="ARBA00023304"/>
    </source>
</evidence>
<evidence type="ECO:0000256" key="8">
    <source>
        <dbReference type="ARBA" id="ARBA00023014"/>
    </source>
</evidence>
<dbReference type="PANTHER" id="PTHR43661">
    <property type="entry name" value="D-XYLONATE DEHYDRATASE"/>
    <property type="match status" value="1"/>
</dbReference>
<keyword evidence="19" id="KW-1185">Reference proteome</keyword>
<evidence type="ECO:0000259" key="17">
    <source>
        <dbReference type="Pfam" id="PF24877"/>
    </source>
</evidence>
<dbReference type="Gene3D" id="3.50.30.80">
    <property type="entry name" value="IlvD/EDD C-terminal domain-like"/>
    <property type="match status" value="1"/>
</dbReference>
<evidence type="ECO:0000256" key="7">
    <source>
        <dbReference type="ARBA" id="ARBA00023004"/>
    </source>
</evidence>
<dbReference type="STRING" id="1217799.DEALK_15310"/>
<feature type="binding site" evidence="15">
    <location>
        <position position="78"/>
    </location>
    <ligand>
        <name>Mg(2+)</name>
        <dbReference type="ChEBI" id="CHEBI:18420"/>
    </ligand>
</feature>
<dbReference type="InterPro" id="IPR042096">
    <property type="entry name" value="Dihydro-acid_dehy_C"/>
</dbReference>
<dbReference type="Proteomes" id="UP000053947">
    <property type="component" value="Unassembled WGS sequence"/>
</dbReference>
<feature type="modified residue" description="N6-carboxylysine" evidence="15">
    <location>
        <position position="121"/>
    </location>
</feature>
<keyword evidence="3 15" id="KW-0028">Amino-acid biosynthesis</keyword>
<evidence type="ECO:0000256" key="12">
    <source>
        <dbReference type="ARBA" id="ARBA00029436"/>
    </source>
</evidence>
<dbReference type="NCBIfam" id="NF002068">
    <property type="entry name" value="PRK00911.1"/>
    <property type="match status" value="1"/>
</dbReference>
<evidence type="ECO:0000256" key="11">
    <source>
        <dbReference type="ARBA" id="ARBA00029304"/>
    </source>
</evidence>
<evidence type="ECO:0000256" key="4">
    <source>
        <dbReference type="ARBA" id="ARBA00022714"/>
    </source>
</evidence>
<dbReference type="EC" id="4.2.1.9" evidence="14 15"/>
<dbReference type="PROSITE" id="PS00886">
    <property type="entry name" value="ILVD_EDD_1"/>
    <property type="match status" value="1"/>
</dbReference>
<evidence type="ECO:0000256" key="2">
    <source>
        <dbReference type="ARBA" id="ARBA00006486"/>
    </source>
</evidence>
<dbReference type="InterPro" id="IPR037237">
    <property type="entry name" value="IlvD/EDD_N"/>
</dbReference>
<dbReference type="GO" id="GO:0009097">
    <property type="term" value="P:isoleucine biosynthetic process"/>
    <property type="evidence" value="ECO:0007669"/>
    <property type="project" value="UniProtKB-UniRule"/>
</dbReference>
<evidence type="ECO:0000256" key="5">
    <source>
        <dbReference type="ARBA" id="ARBA00022723"/>
    </source>
</evidence>
<dbReference type="GO" id="GO:0005829">
    <property type="term" value="C:cytosol"/>
    <property type="evidence" value="ECO:0007669"/>
    <property type="project" value="TreeGrafter"/>
</dbReference>
<dbReference type="RefSeq" id="WP_058439627.1">
    <property type="nucleotide sequence ID" value="NZ_KQ758903.1"/>
</dbReference>
<keyword evidence="7 15" id="KW-0408">Iron</keyword>
<dbReference type="PROSITE" id="PS00887">
    <property type="entry name" value="ILVD_EDD_2"/>
    <property type="match status" value="1"/>
</dbReference>
<evidence type="ECO:0000256" key="13">
    <source>
        <dbReference type="ARBA" id="ARBA00029437"/>
    </source>
</evidence>
<comment type="catalytic activity">
    <reaction evidence="11">
        <text>(2R)-2,3-dihydroxy-3-methylbutanoate = 3-methyl-2-oxobutanoate + H2O</text>
        <dbReference type="Rhea" id="RHEA:24809"/>
        <dbReference type="ChEBI" id="CHEBI:11851"/>
        <dbReference type="ChEBI" id="CHEBI:15377"/>
        <dbReference type="ChEBI" id="CHEBI:49072"/>
        <dbReference type="EC" id="4.2.1.9"/>
    </reaction>
    <physiologicalReaction direction="left-to-right" evidence="11">
        <dbReference type="Rhea" id="RHEA:24810"/>
    </physiologicalReaction>
</comment>
<evidence type="ECO:0000256" key="9">
    <source>
        <dbReference type="ARBA" id="ARBA00023239"/>
    </source>
</evidence>
<dbReference type="GO" id="GO:0051537">
    <property type="term" value="F:2 iron, 2 sulfur cluster binding"/>
    <property type="evidence" value="ECO:0007669"/>
    <property type="project" value="UniProtKB-UniRule"/>
</dbReference>
<feature type="domain" description="Dihydroxy-acid/6-phosphogluconate dehydratase C-terminal" evidence="17">
    <location>
        <begin position="361"/>
        <end position="551"/>
    </location>
</feature>
<feature type="binding site" description="via carbamate group" evidence="15">
    <location>
        <position position="121"/>
    </location>
    <ligand>
        <name>Mg(2+)</name>
        <dbReference type="ChEBI" id="CHEBI:18420"/>
    </ligand>
</feature>
<comment type="caution">
    <text evidence="18">The sequence shown here is derived from an EMBL/GenBank/DDBJ whole genome shotgun (WGS) entry which is preliminary data.</text>
</comment>
<dbReference type="AlphaFoldDB" id="A0A0W0GJE5"/>
<protein>
    <recommendedName>
        <fullName evidence="14 15">Dihydroxy-acid dehydratase</fullName>
        <shortName evidence="15">DAD</shortName>
        <ecNumber evidence="14 15">4.2.1.9</ecNumber>
    </recommendedName>
</protein>
<sequence>MRSDSIKKGAERAPHRALLRSLGVSPADFNKPFIGVVNSFTDVVPGHQHLRGIGEAVRAGVRQAGGVPFEFNTIAICDGLAMNHSGMKYSLASRELIADTVEVMAQAHAFDGLVFIPNCDKVIPGMLMAAVRLNIPAVFISGGPMLAGRLNVDGEVKAVDLNSVFEAVGQFVKGGISAEKLEEIEGAACPGCGSCSGLFTANTMNCLTEALGMGLPGNGTIPAVDQRRYTLAHRAGETILRLVAEDLRPRDVITPKAIHNAFVVDVALGGSSNSVLHLEAIAHEAGIEFPLEKINEISDHTPCLCRIRPAGEHHIEDLDLAGGIPAVMKELSSRLNLDARSVSGGSIGDVIEEAPFGDGAVIRHAANPYTTKGGIAILFGNLAPEGAVVKRSAVAQEMMVHSGPARVFDSEEAVTAGIMAGKIQAGDVVVIRYEGPRGGPGMREMLTPTSMLAGMGLDKSVALITDGRFSGATRGASIGHVAPEAALSGPIAAIEEGDIIDINIPGQRLSVRLSDNEIARRLKTLPHFEPKIKTGYLKRYAAQVSSAARGAVFAD</sequence>
<dbReference type="InterPro" id="IPR020558">
    <property type="entry name" value="DiOHA_6PGluconate_deHydtase_CS"/>
</dbReference>
<dbReference type="EMBL" id="LFDV01000002">
    <property type="protein sequence ID" value="KTB48684.1"/>
    <property type="molecule type" value="Genomic_DNA"/>
</dbReference>
<dbReference type="FunFam" id="3.50.30.80:FF:000001">
    <property type="entry name" value="Dihydroxy-acid dehydratase"/>
    <property type="match status" value="1"/>
</dbReference>
<feature type="binding site" evidence="15">
    <location>
        <position position="444"/>
    </location>
    <ligand>
        <name>Mg(2+)</name>
        <dbReference type="ChEBI" id="CHEBI:18420"/>
    </ligand>
</feature>
<comment type="pathway">
    <text evidence="13 15">Amino-acid biosynthesis; L-isoleucine biosynthesis; L-isoleucine from 2-oxobutanoate: step 3/4.</text>
</comment>
<gene>
    <name evidence="15" type="primary">ilvD</name>
    <name evidence="18" type="ORF">DEALK_15310</name>
</gene>
<dbReference type="GO" id="GO:0000287">
    <property type="term" value="F:magnesium ion binding"/>
    <property type="evidence" value="ECO:0007669"/>
    <property type="project" value="UniProtKB-UniRule"/>
</dbReference>
<dbReference type="UniPathway" id="UPA00047">
    <property type="reaction ID" value="UER00057"/>
</dbReference>
<keyword evidence="6 15" id="KW-0460">Magnesium</keyword>